<dbReference type="KEGG" id="ker:91103898"/>
<keyword evidence="2" id="KW-1185">Reference proteome</keyword>
<name>A0AAX4KN19_9TREE</name>
<dbReference type="AlphaFoldDB" id="A0AAX4KN19"/>
<evidence type="ECO:0000313" key="2">
    <source>
        <dbReference type="Proteomes" id="UP001358614"/>
    </source>
</evidence>
<dbReference type="EMBL" id="CP144089">
    <property type="protein sequence ID" value="WWD07000.1"/>
    <property type="molecule type" value="Genomic_DNA"/>
</dbReference>
<sequence length="451" mass="51706">MTQYIASPLPSPLYIGTSAAARVWSIKHIRVSILGNLPISDLASNLKLSRDIFHDVARVLYRSMEYVNYEKVQKACTNVTRLRYYTNLVRHINLENNRQVYLNQNLFNAFPLLRSADRDDEHLILQDQSAGSSSDDPLSFTPTKVILWERYDDSMDIACGYYFRDLEEHKIPMEEWEVDRRIRYTHIYGEGNSYPFANEDPTSITDRFYKCWNEGTGLFDSIVDELDLSCVLPSRRLLREMTDISQRHKDGKDISMPRKLRLGISEEDHNSISLIEVFSGLLEELEMHHLTEPYGGQRSLTTTTIHSFFSRSLNWSIGNGNKLKSLNVLLKVEESFANTKGSLDGLNLDHNDKRHLLNLEKFTITLDFHQLPTSQKSLEGVLDRIPDMSQIAKGMIAIGGTGCVYTLDATGTDNDKEVGKVLTETLKVEMMRLWVDSPAEIGWERAKRKEN</sequence>
<proteinExistence type="predicted"/>
<protein>
    <submittedName>
        <fullName evidence="1">Uncharacterized protein</fullName>
    </submittedName>
</protein>
<accession>A0AAX4KN19</accession>
<evidence type="ECO:0000313" key="1">
    <source>
        <dbReference type="EMBL" id="WWD07000.1"/>
    </source>
</evidence>
<dbReference type="GeneID" id="91103898"/>
<dbReference type="RefSeq" id="XP_066084967.1">
    <property type="nucleotide sequence ID" value="XM_066228870.1"/>
</dbReference>
<organism evidence="1 2">
    <name type="scientific">Kwoniella europaea PYCC6329</name>
    <dbReference type="NCBI Taxonomy" id="1423913"/>
    <lineage>
        <taxon>Eukaryota</taxon>
        <taxon>Fungi</taxon>
        <taxon>Dikarya</taxon>
        <taxon>Basidiomycota</taxon>
        <taxon>Agaricomycotina</taxon>
        <taxon>Tremellomycetes</taxon>
        <taxon>Tremellales</taxon>
        <taxon>Cryptococcaceae</taxon>
        <taxon>Kwoniella</taxon>
    </lineage>
</organism>
<gene>
    <name evidence="1" type="ORF">V865_005097</name>
</gene>
<reference evidence="1 2" key="1">
    <citation type="submission" date="2024-01" db="EMBL/GenBank/DDBJ databases">
        <title>Comparative genomics of Cryptococcus and Kwoniella reveals pathogenesis evolution and contrasting modes of karyotype evolution via chromosome fusion or intercentromeric recombination.</title>
        <authorList>
            <person name="Coelho M.A."/>
            <person name="David-Palma M."/>
            <person name="Shea T."/>
            <person name="Bowers K."/>
            <person name="McGinley-Smith S."/>
            <person name="Mohammad A.W."/>
            <person name="Gnirke A."/>
            <person name="Yurkov A.M."/>
            <person name="Nowrousian M."/>
            <person name="Sun S."/>
            <person name="Cuomo C.A."/>
            <person name="Heitman J."/>
        </authorList>
    </citation>
    <scope>NUCLEOTIDE SEQUENCE [LARGE SCALE GENOMIC DNA]</scope>
    <source>
        <strain evidence="1 2">PYCC6329</strain>
    </source>
</reference>
<dbReference type="Proteomes" id="UP001358614">
    <property type="component" value="Chromosome 1"/>
</dbReference>